<evidence type="ECO:0000313" key="2">
    <source>
        <dbReference type="Proteomes" id="UP001230649"/>
    </source>
</evidence>
<comment type="caution">
    <text evidence="1">The sequence shown here is derived from an EMBL/GenBank/DDBJ whole genome shotgun (WGS) entry which is preliminary data.</text>
</comment>
<sequence>MSIIYNAITAPITTALSLSNSAVGLASDAVLSVGSVVASSKYSPLVSVVERSVVRILEEQVKYGRLTLVLPDGRVWTSGATEGNEREVQSQREAYGRTPERSENTTRRSTSTGAAFDLDSSDDDRSSSRQASSFASTSTLISSSSTPLPSSLKLAELTGAGAGETSASVPFTGVSITADLKPVEVEEGPHVTVRIHSSTFFLRILLSGDLGFAEAYMAGECSIETTRNPSQLLSPTYYSKSILDPSSPLLDGSSLLDLFQLIIRSDHPGALSAPGQTAQKKRDALNAGGISAGLQSLPAAVFSMLGRWTTNSRIVNSVRNSVGNIRAHYDISNRMFASFLSKDVSSVVTSAQPHADAPPQMTYSCGINPTLDGDLVPSSTQPKHPWTTRDELERSQYAKLHHIIRKAKIARGHRVLEIGSGWGSFAIEAVRSTGCTVDTLTLSSQQKSLAEERIRQAGLQGQIRVHLMDFRSSPKDWWHTFDRVVSIEMLEAVGKEYIGPYFEMIDNVLNQHGVACFQVITIPEARFATYANTDDFIRKWIFPGGFLPSVSYTTEMIEKGAQGRLVIDSVCNIGPHYARTLREWRIRFLNNFERDIVPALRDEHPEMTDADIQVFKRKWISSTAKSGSRKEFSATTSSAW</sequence>
<evidence type="ECO:0000313" key="1">
    <source>
        <dbReference type="EMBL" id="KAJ9109778.1"/>
    </source>
</evidence>
<proteinExistence type="predicted"/>
<reference evidence="1" key="1">
    <citation type="submission" date="2023-04" db="EMBL/GenBank/DDBJ databases">
        <title>Draft Genome sequencing of Naganishia species isolated from polar environments using Oxford Nanopore Technology.</title>
        <authorList>
            <person name="Leo P."/>
            <person name="Venkateswaran K."/>
        </authorList>
    </citation>
    <scope>NUCLEOTIDE SEQUENCE</scope>
    <source>
        <strain evidence="1">MNA-CCFEE 5262</strain>
    </source>
</reference>
<accession>A0ACC2WDG0</accession>
<protein>
    <submittedName>
        <fullName evidence="1">Uncharacterized protein</fullName>
    </submittedName>
</protein>
<keyword evidence="2" id="KW-1185">Reference proteome</keyword>
<dbReference type="Proteomes" id="UP001230649">
    <property type="component" value="Unassembled WGS sequence"/>
</dbReference>
<gene>
    <name evidence="1" type="ORF">QFC20_003194</name>
</gene>
<name>A0ACC2WDG0_9TREE</name>
<organism evidence="1 2">
    <name type="scientific">Naganishia adeliensis</name>
    <dbReference type="NCBI Taxonomy" id="92952"/>
    <lineage>
        <taxon>Eukaryota</taxon>
        <taxon>Fungi</taxon>
        <taxon>Dikarya</taxon>
        <taxon>Basidiomycota</taxon>
        <taxon>Agaricomycotina</taxon>
        <taxon>Tremellomycetes</taxon>
        <taxon>Filobasidiales</taxon>
        <taxon>Filobasidiaceae</taxon>
        <taxon>Naganishia</taxon>
    </lineage>
</organism>
<dbReference type="EMBL" id="JASBWS010000028">
    <property type="protein sequence ID" value="KAJ9109778.1"/>
    <property type="molecule type" value="Genomic_DNA"/>
</dbReference>